<evidence type="ECO:0000256" key="2">
    <source>
        <dbReference type="SAM" id="SignalP"/>
    </source>
</evidence>
<sequence>MKCVVAVAVLAVGALAMAGCAGDEGGQGGSPASAASLPPPPVTATPSVSNLNDVKLPLDRYTTTIDQLIDLDYASKAVAADCMKRFGITWRFGERAELNALRDRTNRLGLIDEAVAKRAGYHADPEHADDYTQTDRDRTTLTDDQALVLLGTTPGRKAPDGVPEGGCLGEGHRRIAWNLDEDAWLEDLTNEAAGRTFADDRALRIAADWSACMKASGYRYAKPDDANNDARWWKNEKAAASKIEINTAVADVRCKRKVGYLDQMTSILSAYQQQIVEVNAERLETAHQHTQDALKNAATVLSGR</sequence>
<name>A0A7W7HGC2_9ACTN</name>
<protein>
    <recommendedName>
        <fullName evidence="7">Lipoprotein</fullName>
    </recommendedName>
</protein>
<evidence type="ECO:0008006" key="7">
    <source>
        <dbReference type="Google" id="ProtNLM"/>
    </source>
</evidence>
<dbReference type="EMBL" id="BOMP01000031">
    <property type="protein sequence ID" value="GIE39127.1"/>
    <property type="molecule type" value="Genomic_DNA"/>
</dbReference>
<evidence type="ECO:0000313" key="6">
    <source>
        <dbReference type="Proteomes" id="UP000631312"/>
    </source>
</evidence>
<evidence type="ECO:0000313" key="5">
    <source>
        <dbReference type="Proteomes" id="UP000590511"/>
    </source>
</evidence>
<dbReference type="PROSITE" id="PS51257">
    <property type="entry name" value="PROKAR_LIPOPROTEIN"/>
    <property type="match status" value="1"/>
</dbReference>
<dbReference type="EMBL" id="JACHNC010000001">
    <property type="protein sequence ID" value="MBB4749984.1"/>
    <property type="molecule type" value="Genomic_DNA"/>
</dbReference>
<feature type="chain" id="PRO_5038755001" description="Lipoprotein" evidence="2">
    <location>
        <begin position="19"/>
        <end position="304"/>
    </location>
</feature>
<evidence type="ECO:0000313" key="3">
    <source>
        <dbReference type="EMBL" id="GIE39127.1"/>
    </source>
</evidence>
<keyword evidence="6" id="KW-1185">Reference proteome</keyword>
<dbReference type="RefSeq" id="WP_188122221.1">
    <property type="nucleotide sequence ID" value="NZ_BOMP01000031.1"/>
</dbReference>
<accession>A0A7W7HGC2</accession>
<feature type="signal peptide" evidence="2">
    <location>
        <begin position="1"/>
        <end position="18"/>
    </location>
</feature>
<gene>
    <name evidence="3" type="ORF">Alo02nite_20250</name>
    <name evidence="4" type="ORF">BJ964_004145</name>
</gene>
<organism evidence="4 5">
    <name type="scientific">Actinoplanes lobatus</name>
    <dbReference type="NCBI Taxonomy" id="113568"/>
    <lineage>
        <taxon>Bacteria</taxon>
        <taxon>Bacillati</taxon>
        <taxon>Actinomycetota</taxon>
        <taxon>Actinomycetes</taxon>
        <taxon>Micromonosporales</taxon>
        <taxon>Micromonosporaceae</taxon>
        <taxon>Actinoplanes</taxon>
    </lineage>
</organism>
<comment type="caution">
    <text evidence="4">The sequence shown here is derived from an EMBL/GenBank/DDBJ whole genome shotgun (WGS) entry which is preliminary data.</text>
</comment>
<evidence type="ECO:0000256" key="1">
    <source>
        <dbReference type="SAM" id="MobiDB-lite"/>
    </source>
</evidence>
<keyword evidence="2" id="KW-0732">Signal</keyword>
<evidence type="ECO:0000313" key="4">
    <source>
        <dbReference type="EMBL" id="MBB4749984.1"/>
    </source>
</evidence>
<dbReference type="Proteomes" id="UP000631312">
    <property type="component" value="Unassembled WGS sequence"/>
</dbReference>
<dbReference type="Proteomes" id="UP000590511">
    <property type="component" value="Unassembled WGS sequence"/>
</dbReference>
<reference evidence="4 5" key="1">
    <citation type="submission" date="2020-08" db="EMBL/GenBank/DDBJ databases">
        <title>Sequencing the genomes of 1000 actinobacteria strains.</title>
        <authorList>
            <person name="Klenk H.-P."/>
        </authorList>
    </citation>
    <scope>NUCLEOTIDE SEQUENCE [LARGE SCALE GENOMIC DNA]</scope>
    <source>
        <strain evidence="4 5">DSM 43150</strain>
    </source>
</reference>
<reference evidence="3 6" key="2">
    <citation type="submission" date="2021-01" db="EMBL/GenBank/DDBJ databases">
        <title>Whole genome shotgun sequence of Actinoplanes lobatus NBRC 12513.</title>
        <authorList>
            <person name="Komaki H."/>
            <person name="Tamura T."/>
        </authorList>
    </citation>
    <scope>NUCLEOTIDE SEQUENCE [LARGE SCALE GENOMIC DNA]</scope>
    <source>
        <strain evidence="3 6">NBRC 12513</strain>
    </source>
</reference>
<dbReference type="AlphaFoldDB" id="A0A7W7HGC2"/>
<feature type="region of interest" description="Disordered" evidence="1">
    <location>
        <begin position="27"/>
        <end position="48"/>
    </location>
</feature>
<proteinExistence type="predicted"/>